<evidence type="ECO:0000313" key="2">
    <source>
        <dbReference type="Proteomes" id="UP000324831"/>
    </source>
</evidence>
<sequence length="29" mass="3243">MLNMGLRRSIESDKYSDAKGIDALEGNEE</sequence>
<proteinExistence type="predicted"/>
<comment type="caution">
    <text evidence="1">The sequence shown here is derived from an EMBL/GenBank/DDBJ whole genome shotgun (WGS) entry which is preliminary data.</text>
</comment>
<dbReference type="AlphaFoldDB" id="A0A478FQQ8"/>
<organism evidence="1 2">
    <name type="scientific">Candidatus Mycoplasma haematohominis</name>
    <dbReference type="NCBI Taxonomy" id="1494318"/>
    <lineage>
        <taxon>Bacteria</taxon>
        <taxon>Bacillati</taxon>
        <taxon>Mycoplasmatota</taxon>
        <taxon>Mollicutes</taxon>
        <taxon>Mycoplasmataceae</taxon>
        <taxon>Mycoplasma</taxon>
    </lineage>
</organism>
<protein>
    <submittedName>
        <fullName evidence="1">Uncharacterized protein</fullName>
    </submittedName>
</protein>
<gene>
    <name evidence="1" type="ORF">MHSWG343_09150</name>
</gene>
<evidence type="ECO:0000313" key="1">
    <source>
        <dbReference type="EMBL" id="GCE63908.1"/>
    </source>
</evidence>
<accession>A0A478FQQ8</accession>
<name>A0A478FQQ8_9MOLU</name>
<dbReference type="EMBL" id="BIMN01000006">
    <property type="protein sequence ID" value="GCE63908.1"/>
    <property type="molecule type" value="Genomic_DNA"/>
</dbReference>
<dbReference type="Proteomes" id="UP000324831">
    <property type="component" value="Unassembled WGS sequence"/>
</dbReference>
<reference evidence="1 2" key="1">
    <citation type="submission" date="2019-01" db="EMBL/GenBank/DDBJ databases">
        <title>Draft genome sequences of Candidatus Mycoplasma haemohominis SWG34-3 identified from a patient with pyrexia, anemia and liver dysfunction.</title>
        <authorList>
            <person name="Sekizuka T."/>
            <person name="Hattori N."/>
            <person name="Katano H."/>
            <person name="Takuma T."/>
            <person name="Ito T."/>
            <person name="Arai N."/>
            <person name="Yanai R."/>
            <person name="Ishii S."/>
            <person name="Miura Y."/>
            <person name="Tokunaga T."/>
            <person name="Watanabe H."/>
            <person name="Nomura N."/>
            <person name="Eguchi J."/>
            <person name="Arai T."/>
            <person name="Hasegawa H."/>
            <person name="Nakamaki T."/>
            <person name="Wakita T."/>
            <person name="Niki Y."/>
            <person name="Kuroda M."/>
        </authorList>
    </citation>
    <scope>NUCLEOTIDE SEQUENCE [LARGE SCALE GENOMIC DNA]</scope>
    <source>
        <strain evidence="1">SWG34-3</strain>
    </source>
</reference>